<dbReference type="STRING" id="651661.SAMN05660293_02727"/>
<feature type="domain" description="Pyrrolo-quinoline quinone repeat" evidence="2">
    <location>
        <begin position="145"/>
        <end position="399"/>
    </location>
</feature>
<protein>
    <submittedName>
        <fullName evidence="3">Outer membrane protein assembly factor BamB, contains PQQ-like beta-propeller repeat</fullName>
    </submittedName>
</protein>
<feature type="signal peptide" evidence="1">
    <location>
        <begin position="1"/>
        <end position="25"/>
    </location>
</feature>
<dbReference type="RefSeq" id="WP_082215180.1">
    <property type="nucleotide sequence ID" value="NZ_FUZA01000002.1"/>
</dbReference>
<dbReference type="Proteomes" id="UP000190897">
    <property type="component" value="Unassembled WGS sequence"/>
</dbReference>
<feature type="chain" id="PRO_5013205177" evidence="1">
    <location>
        <begin position="26"/>
        <end position="438"/>
    </location>
</feature>
<dbReference type="Pfam" id="PF13360">
    <property type="entry name" value="PQQ_2"/>
    <property type="match status" value="1"/>
</dbReference>
<evidence type="ECO:0000256" key="1">
    <source>
        <dbReference type="SAM" id="SignalP"/>
    </source>
</evidence>
<sequence>MKSGKTGSLNKFFAWSLLMAGLLVAGCKTSEPGGSEILDPAYGPGWSAVHADSRNSDYSTSQGPRKVELAWNRKFDGTINLGPTIGRQGQVYVTTNAGDCHLYALDPQTGKTVWCTDKVNKFAVASSALLDEQGRLFIADNEAMHAFDALGNLLWETKIKGFPFSAQFTQTGRLIFITHIGIIYVLDRTNGAFVLEPHLLSGELPSDPNFDPRACMRGTADCPCANTLAIDQQTGRFFFTYWAPGAAQAGVRAMLYSEKNGSSIKPLWEQTALPGGSASSPDISADGSRIYVNDNAGGLHAIDAATGNSLWKYNIGYEPGGSQSTSPEGLIMPAGGGTAPLMCIQDVGREAKQVWKNDSLNHLGLPMQTAGNLAFATVAGSQGKSYKDLVVVDTKTGEVLDRVQFPGKTLFTVGTTIGPEGNVYIPAFDGTLFAFGPR</sequence>
<dbReference type="PROSITE" id="PS51257">
    <property type="entry name" value="PROKAR_LIPOPROTEIN"/>
    <property type="match status" value="1"/>
</dbReference>
<dbReference type="InterPro" id="IPR015943">
    <property type="entry name" value="WD40/YVTN_repeat-like_dom_sf"/>
</dbReference>
<proteinExistence type="predicted"/>
<name>A0A1T5ES86_9BACT</name>
<evidence type="ECO:0000259" key="2">
    <source>
        <dbReference type="Pfam" id="PF13360"/>
    </source>
</evidence>
<dbReference type="EMBL" id="FUZA01000002">
    <property type="protein sequence ID" value="SKB86811.1"/>
    <property type="molecule type" value="Genomic_DNA"/>
</dbReference>
<dbReference type="PANTHER" id="PTHR34512:SF30">
    <property type="entry name" value="OUTER MEMBRANE PROTEIN ASSEMBLY FACTOR BAMB"/>
    <property type="match status" value="1"/>
</dbReference>
<dbReference type="InterPro" id="IPR018391">
    <property type="entry name" value="PQQ_b-propeller_rpt"/>
</dbReference>
<accession>A0A1T5ES86</accession>
<organism evidence="3 4">
    <name type="scientific">Dyadobacter psychrophilus</name>
    <dbReference type="NCBI Taxonomy" id="651661"/>
    <lineage>
        <taxon>Bacteria</taxon>
        <taxon>Pseudomonadati</taxon>
        <taxon>Bacteroidota</taxon>
        <taxon>Cytophagia</taxon>
        <taxon>Cytophagales</taxon>
        <taxon>Spirosomataceae</taxon>
        <taxon>Dyadobacter</taxon>
    </lineage>
</organism>
<keyword evidence="4" id="KW-1185">Reference proteome</keyword>
<dbReference type="AlphaFoldDB" id="A0A1T5ES86"/>
<reference evidence="4" key="1">
    <citation type="submission" date="2017-02" db="EMBL/GenBank/DDBJ databases">
        <authorList>
            <person name="Varghese N."/>
            <person name="Submissions S."/>
        </authorList>
    </citation>
    <scope>NUCLEOTIDE SEQUENCE [LARGE SCALE GENOMIC DNA]</scope>
    <source>
        <strain evidence="4">DSM 22270</strain>
    </source>
</reference>
<evidence type="ECO:0000313" key="4">
    <source>
        <dbReference type="Proteomes" id="UP000190897"/>
    </source>
</evidence>
<keyword evidence="1" id="KW-0732">Signal</keyword>
<gene>
    <name evidence="3" type="ORF">SAMN05660293_02727</name>
</gene>
<dbReference type="Gene3D" id="2.130.10.10">
    <property type="entry name" value="YVTN repeat-like/Quinoprotein amine dehydrogenase"/>
    <property type="match status" value="1"/>
</dbReference>
<dbReference type="InterPro" id="IPR002372">
    <property type="entry name" value="PQQ_rpt_dom"/>
</dbReference>
<dbReference type="SUPFAM" id="SSF50998">
    <property type="entry name" value="Quinoprotein alcohol dehydrogenase-like"/>
    <property type="match status" value="1"/>
</dbReference>
<dbReference type="SMART" id="SM00564">
    <property type="entry name" value="PQQ"/>
    <property type="match status" value="4"/>
</dbReference>
<evidence type="ECO:0000313" key="3">
    <source>
        <dbReference type="EMBL" id="SKB86811.1"/>
    </source>
</evidence>
<dbReference type="PANTHER" id="PTHR34512">
    <property type="entry name" value="CELL SURFACE PROTEIN"/>
    <property type="match status" value="1"/>
</dbReference>
<dbReference type="InterPro" id="IPR011047">
    <property type="entry name" value="Quinoprotein_ADH-like_sf"/>
</dbReference>
<dbReference type="OrthoDB" id="9816081at2"/>